<organism evidence="13 14">
    <name type="scientific">Prochlorothrix hollandica PCC 9006 = CALU 1027</name>
    <dbReference type="NCBI Taxonomy" id="317619"/>
    <lineage>
        <taxon>Bacteria</taxon>
        <taxon>Bacillati</taxon>
        <taxon>Cyanobacteriota</taxon>
        <taxon>Cyanophyceae</taxon>
        <taxon>Prochlorotrichales</taxon>
        <taxon>Prochlorotrichaceae</taxon>
        <taxon>Prochlorothrix</taxon>
    </lineage>
</organism>
<dbReference type="InterPro" id="IPR006200">
    <property type="entry name" value="LexA"/>
</dbReference>
<dbReference type="EC" id="3.4.21.88" evidence="10"/>
<dbReference type="Gene3D" id="1.10.10.10">
    <property type="entry name" value="Winged helix-like DNA-binding domain superfamily/Winged helix DNA-binding domain"/>
    <property type="match status" value="1"/>
</dbReference>
<dbReference type="Pfam" id="PF01726">
    <property type="entry name" value="LexA_DNA_bind"/>
    <property type="match status" value="1"/>
</dbReference>
<keyword evidence="8 10" id="KW-0234">DNA repair</keyword>
<dbReference type="InterPro" id="IPR036390">
    <property type="entry name" value="WH_DNA-bd_sf"/>
</dbReference>
<comment type="catalytic activity">
    <reaction evidence="10">
        <text>Hydrolysis of Ala-|-Gly bond in repressor LexA.</text>
        <dbReference type="EC" id="3.4.21.88"/>
    </reaction>
</comment>
<dbReference type="PANTHER" id="PTHR33516">
    <property type="entry name" value="LEXA REPRESSOR"/>
    <property type="match status" value="1"/>
</dbReference>
<protein>
    <recommendedName>
        <fullName evidence="10">LexA repressor</fullName>
        <ecNumber evidence="10">3.4.21.88</ecNumber>
    </recommendedName>
</protein>
<dbReference type="GO" id="GO:0006508">
    <property type="term" value="P:proteolysis"/>
    <property type="evidence" value="ECO:0007669"/>
    <property type="project" value="InterPro"/>
</dbReference>
<evidence type="ECO:0000256" key="6">
    <source>
        <dbReference type="ARBA" id="ARBA00023125"/>
    </source>
</evidence>
<accession>A0A0M2PNA7</accession>
<reference evidence="13" key="1">
    <citation type="submission" date="2012-04" db="EMBL/GenBank/DDBJ databases">
        <authorList>
            <person name="Borisov I.G."/>
            <person name="Ivanikova N.V."/>
            <person name="Pinevich A.V."/>
        </authorList>
    </citation>
    <scope>NUCLEOTIDE SEQUENCE</scope>
    <source>
        <strain evidence="13">CALU 1027</strain>
    </source>
</reference>
<dbReference type="GO" id="GO:0003677">
    <property type="term" value="F:DNA binding"/>
    <property type="evidence" value="ECO:0007669"/>
    <property type="project" value="UniProtKB-UniRule"/>
</dbReference>
<feature type="domain" description="Peptidase S24/S26A/S26B/S26C" evidence="11">
    <location>
        <begin position="76"/>
        <end position="193"/>
    </location>
</feature>
<dbReference type="CDD" id="cd06529">
    <property type="entry name" value="S24_LexA-like"/>
    <property type="match status" value="1"/>
</dbReference>
<dbReference type="Proteomes" id="UP000034681">
    <property type="component" value="Unassembled WGS sequence"/>
</dbReference>
<dbReference type="GO" id="GO:0004252">
    <property type="term" value="F:serine-type endopeptidase activity"/>
    <property type="evidence" value="ECO:0007669"/>
    <property type="project" value="UniProtKB-UniRule"/>
</dbReference>
<feature type="DNA-binding region" description="H-T-H motif" evidence="10">
    <location>
        <begin position="29"/>
        <end position="49"/>
    </location>
</feature>
<dbReference type="SUPFAM" id="SSF51306">
    <property type="entry name" value="LexA/Signal peptidase"/>
    <property type="match status" value="1"/>
</dbReference>
<keyword evidence="4 10" id="KW-0378">Hydrolase</keyword>
<dbReference type="InterPro" id="IPR050077">
    <property type="entry name" value="LexA_repressor"/>
</dbReference>
<dbReference type="InterPro" id="IPR006199">
    <property type="entry name" value="LexA_DNA-bd_dom"/>
</dbReference>
<keyword evidence="14" id="KW-1185">Reference proteome</keyword>
<keyword evidence="3 10" id="KW-0227">DNA damage</keyword>
<dbReference type="Pfam" id="PF00717">
    <property type="entry name" value="Peptidase_S24"/>
    <property type="match status" value="1"/>
</dbReference>
<evidence type="ECO:0000256" key="5">
    <source>
        <dbReference type="ARBA" id="ARBA00023015"/>
    </source>
</evidence>
<dbReference type="Gene3D" id="2.10.109.10">
    <property type="entry name" value="Umud Fragment, subunit A"/>
    <property type="match status" value="1"/>
</dbReference>
<evidence type="ECO:0000256" key="10">
    <source>
        <dbReference type="HAMAP-Rule" id="MF_00015"/>
    </source>
</evidence>
<comment type="similarity">
    <text evidence="10">Belongs to the peptidase S24 family.</text>
</comment>
<dbReference type="eggNOG" id="COG1974">
    <property type="taxonomic scope" value="Bacteria"/>
</dbReference>
<feature type="active site" description="For autocatalytic cleavage activity" evidence="10">
    <location>
        <position position="158"/>
    </location>
</feature>
<evidence type="ECO:0000256" key="9">
    <source>
        <dbReference type="ARBA" id="ARBA00023236"/>
    </source>
</evidence>
<evidence type="ECO:0000256" key="8">
    <source>
        <dbReference type="ARBA" id="ARBA00023204"/>
    </source>
</evidence>
<dbReference type="SUPFAM" id="SSF46785">
    <property type="entry name" value="Winged helix' DNA-binding domain"/>
    <property type="match status" value="1"/>
</dbReference>
<gene>
    <name evidence="10" type="primary">lexA</name>
    <name evidence="13" type="ORF">PROH_20455</name>
</gene>
<keyword evidence="10" id="KW-0068">Autocatalytic cleavage</keyword>
<dbReference type="AlphaFoldDB" id="A0A0M2PNA7"/>
<dbReference type="InterPro" id="IPR036388">
    <property type="entry name" value="WH-like_DNA-bd_sf"/>
</dbReference>
<dbReference type="GO" id="GO:0006260">
    <property type="term" value="P:DNA replication"/>
    <property type="evidence" value="ECO:0007669"/>
    <property type="project" value="UniProtKB-UniRule"/>
</dbReference>
<dbReference type="InterPro" id="IPR036286">
    <property type="entry name" value="LexA/Signal_pep-like_sf"/>
</dbReference>
<feature type="site" description="Cleavage; by autolysis" evidence="10">
    <location>
        <begin position="83"/>
        <end position="84"/>
    </location>
</feature>
<feature type="domain" description="LexA repressor DNA-binding" evidence="12">
    <location>
        <begin position="4"/>
        <end position="66"/>
    </location>
</feature>
<dbReference type="HAMAP" id="MF_00015">
    <property type="entry name" value="LexA"/>
    <property type="match status" value="1"/>
</dbReference>
<comment type="function">
    <text evidence="10">Represses a number of genes involved in the response to DNA damage (SOS response), including recA and lexA. In the presence of single-stranded DNA, RecA interacts with LexA causing an autocatalytic cleavage which disrupts the DNA-binding part of LexA, leading to derepression of the SOS regulon and eventually DNA repair.</text>
</comment>
<dbReference type="GO" id="GO:0009432">
    <property type="term" value="P:SOS response"/>
    <property type="evidence" value="ECO:0007669"/>
    <property type="project" value="UniProtKB-UniRule"/>
</dbReference>
<keyword evidence="6 10" id="KW-0238">DNA-binding</keyword>
<keyword evidence="1 10" id="KW-0678">Repressor</keyword>
<keyword evidence="9 10" id="KW-0742">SOS response</keyword>
<proteinExistence type="inferred from homology"/>
<evidence type="ECO:0000256" key="2">
    <source>
        <dbReference type="ARBA" id="ARBA00022705"/>
    </source>
</evidence>
<dbReference type="EMBL" id="AJTX02000010">
    <property type="protein sequence ID" value="KKI98095.1"/>
    <property type="molecule type" value="Genomic_DNA"/>
</dbReference>
<evidence type="ECO:0000259" key="12">
    <source>
        <dbReference type="Pfam" id="PF01726"/>
    </source>
</evidence>
<dbReference type="InterPro" id="IPR039418">
    <property type="entry name" value="LexA-like"/>
</dbReference>
<dbReference type="STRING" id="317619.GCA_000332315_03717"/>
<sequence>MLPPLTVAQEQLYDWLVKYIHENQHPPSIRQMMKAMGLKSPAPVQSRLKHLQKKGYIDWNEGKARTIRVLAEQGIPIVGEIAAGTLIEPFTDELGRLDITSLVMQPTYYALRVNGDSMIDEMIQDGDVVIMKPVRQPDLVRDGEIVAARVMGAGNTLKRFFRFGNVIRLEAANRRYAPIEVDADYVELQGVLVGVWRGYQ</sequence>
<dbReference type="GO" id="GO:0045892">
    <property type="term" value="P:negative regulation of DNA-templated transcription"/>
    <property type="evidence" value="ECO:0007669"/>
    <property type="project" value="UniProtKB-UniRule"/>
</dbReference>
<dbReference type="InterPro" id="IPR015927">
    <property type="entry name" value="Peptidase_S24_S26A/B/C"/>
</dbReference>
<feature type="active site" description="For autocatalytic cleavage activity" evidence="10">
    <location>
        <position position="117"/>
    </location>
</feature>
<evidence type="ECO:0000259" key="11">
    <source>
        <dbReference type="Pfam" id="PF00717"/>
    </source>
</evidence>
<evidence type="ECO:0000256" key="1">
    <source>
        <dbReference type="ARBA" id="ARBA00022491"/>
    </source>
</evidence>
<dbReference type="NCBIfam" id="TIGR00498">
    <property type="entry name" value="lexA"/>
    <property type="match status" value="1"/>
</dbReference>
<dbReference type="GO" id="GO:0006281">
    <property type="term" value="P:DNA repair"/>
    <property type="evidence" value="ECO:0007669"/>
    <property type="project" value="UniProtKB-UniRule"/>
</dbReference>
<keyword evidence="7 10" id="KW-0804">Transcription</keyword>
<dbReference type="RefSeq" id="WP_016923915.1">
    <property type="nucleotide sequence ID" value="NZ_KB235941.1"/>
</dbReference>
<comment type="caution">
    <text evidence="13">The sequence shown here is derived from an EMBL/GenBank/DDBJ whole genome shotgun (WGS) entry which is preliminary data.</text>
</comment>
<evidence type="ECO:0000313" key="13">
    <source>
        <dbReference type="EMBL" id="KKI98095.1"/>
    </source>
</evidence>
<keyword evidence="2 10" id="KW-0235">DNA replication</keyword>
<keyword evidence="5 10" id="KW-0805">Transcription regulation</keyword>
<dbReference type="PANTHER" id="PTHR33516:SF2">
    <property type="entry name" value="LEXA REPRESSOR-RELATED"/>
    <property type="match status" value="1"/>
</dbReference>
<evidence type="ECO:0000256" key="4">
    <source>
        <dbReference type="ARBA" id="ARBA00022801"/>
    </source>
</evidence>
<evidence type="ECO:0000256" key="7">
    <source>
        <dbReference type="ARBA" id="ARBA00023163"/>
    </source>
</evidence>
<name>A0A0M2PNA7_PROHO</name>
<comment type="subunit">
    <text evidence="10">Homodimer.</text>
</comment>
<evidence type="ECO:0000313" key="14">
    <source>
        <dbReference type="Proteomes" id="UP000034681"/>
    </source>
</evidence>
<evidence type="ECO:0000256" key="3">
    <source>
        <dbReference type="ARBA" id="ARBA00022763"/>
    </source>
</evidence>